<dbReference type="PANTHER" id="PTHR48207">
    <property type="entry name" value="SUCCINATE--HYDROXYMETHYLGLUTARATE COA-TRANSFERASE"/>
    <property type="match status" value="1"/>
</dbReference>
<dbReference type="InterPro" id="IPR003673">
    <property type="entry name" value="CoA-Trfase_fam_III"/>
</dbReference>
<dbReference type="GO" id="GO:0047369">
    <property type="term" value="F:succinate-hydroxymethylglutarate CoA-transferase activity"/>
    <property type="evidence" value="ECO:0007669"/>
    <property type="project" value="TreeGrafter"/>
</dbReference>
<protein>
    <submittedName>
        <fullName evidence="3">Uncharacterized protein</fullName>
    </submittedName>
</protein>
<dbReference type="Gene3D" id="3.40.50.10540">
    <property type="entry name" value="Crotonobetainyl-coa:carnitine coa-transferase, domain 1"/>
    <property type="match status" value="2"/>
</dbReference>
<sequence>MSEQVRAPTPAEATLTQVESEDDHNQQNRHSFLKSYYRYVSSCDSVEDDLSPLAGLKVIDLTRIVAGPYCTMILGDLGAEVIKVEVPGTGDEARKWGPPFVKDSKDTCYFAALNRNKKSICVNLKAKKGQELVYDLARKCDVLVENYVPGKLRQFLLDYENVQTVAPHLVYCSLTGFGPKGPYSKRPGYDVIAASMGGLLNITGPKDGEPCKVGVAVTDIATGLYAHGAIMAALLQRARTGRGQKIDCNLLSTQIACLINVGSNYLNAGLEARRWGLAHESIVPYESFLTSDDRLLTVGTGSDKQFVSLCQKLELMPLSEDERFISNQCRVENRALLIGLLRNRFKEKTLSDWLDILEGAPFPYGPVNNIAQVFADPHVQEIGLVKQMQHPTTGTIYKVVGPPVGFSEGVNAVRLPPPILGEHTEQVLTQLLGYSQDRIHSLKASHAEPATEIWSYRLGNEIHLSETTGHMGRAE</sequence>
<proteinExistence type="inferred from homology"/>
<dbReference type="GO" id="GO:0005739">
    <property type="term" value="C:mitochondrion"/>
    <property type="evidence" value="ECO:0007669"/>
    <property type="project" value="TreeGrafter"/>
</dbReference>
<dbReference type="FunFam" id="3.40.50.10540:FF:000005">
    <property type="entry name" value="succinate--hydroxymethylglutarate CoA-transferase isoform X1"/>
    <property type="match status" value="1"/>
</dbReference>
<dbReference type="InterPro" id="IPR023606">
    <property type="entry name" value="CoA-Trfase_III_dom_1_sf"/>
</dbReference>
<dbReference type="EMBL" id="OB793625">
    <property type="protein sequence ID" value="CAD7428074.1"/>
    <property type="molecule type" value="Genomic_DNA"/>
</dbReference>
<reference evidence="3" key="1">
    <citation type="submission" date="2020-11" db="EMBL/GenBank/DDBJ databases">
        <authorList>
            <person name="Tran Van P."/>
        </authorList>
    </citation>
    <scope>NUCLEOTIDE SEQUENCE</scope>
</reference>
<evidence type="ECO:0000256" key="1">
    <source>
        <dbReference type="ARBA" id="ARBA00008383"/>
    </source>
</evidence>
<gene>
    <name evidence="3" type="ORF">TMSB3V08_LOCUS4891</name>
</gene>
<accession>A0A7R9E856</accession>
<name>A0A7R9E856_9NEOP</name>
<dbReference type="SUPFAM" id="SSF89796">
    <property type="entry name" value="CoA-transferase family III (CaiB/BaiF)"/>
    <property type="match status" value="1"/>
</dbReference>
<dbReference type="Pfam" id="PF02515">
    <property type="entry name" value="CoA_transf_3"/>
    <property type="match status" value="1"/>
</dbReference>
<dbReference type="AlphaFoldDB" id="A0A7R9E856"/>
<evidence type="ECO:0000313" key="3">
    <source>
        <dbReference type="EMBL" id="CAD7428074.1"/>
    </source>
</evidence>
<comment type="similarity">
    <text evidence="1">Belongs to the CoA-transferase III family.</text>
</comment>
<dbReference type="InterPro" id="IPR050483">
    <property type="entry name" value="CoA-transferase_III_domain"/>
</dbReference>
<keyword evidence="2" id="KW-0808">Transferase</keyword>
<organism evidence="3">
    <name type="scientific">Timema monikensis</name>
    <dbReference type="NCBI Taxonomy" id="170555"/>
    <lineage>
        <taxon>Eukaryota</taxon>
        <taxon>Metazoa</taxon>
        <taxon>Ecdysozoa</taxon>
        <taxon>Arthropoda</taxon>
        <taxon>Hexapoda</taxon>
        <taxon>Insecta</taxon>
        <taxon>Pterygota</taxon>
        <taxon>Neoptera</taxon>
        <taxon>Polyneoptera</taxon>
        <taxon>Phasmatodea</taxon>
        <taxon>Timematodea</taxon>
        <taxon>Timematoidea</taxon>
        <taxon>Timematidae</taxon>
        <taxon>Timema</taxon>
    </lineage>
</organism>
<dbReference type="PANTHER" id="PTHR48207:SF3">
    <property type="entry name" value="SUCCINATE--HYDROXYMETHYLGLUTARATE COA-TRANSFERASE"/>
    <property type="match status" value="1"/>
</dbReference>
<evidence type="ECO:0000256" key="2">
    <source>
        <dbReference type="ARBA" id="ARBA00022679"/>
    </source>
</evidence>